<proteinExistence type="predicted"/>
<keyword evidence="1" id="KW-0812">Transmembrane</keyword>
<evidence type="ECO:0000259" key="2">
    <source>
        <dbReference type="Pfam" id="PF18998"/>
    </source>
</evidence>
<dbReference type="Pfam" id="PF13385">
    <property type="entry name" value="Laminin_G_3"/>
    <property type="match status" value="1"/>
</dbReference>
<dbReference type="Pfam" id="PF18998">
    <property type="entry name" value="Flg_new_2"/>
    <property type="match status" value="1"/>
</dbReference>
<sequence>MRTKILLIALLASACLLNQSSAFPGGVVSLHMLPALGVAAAASGTTVTLTLTPAAGSNPVSQTNYFTVTYTNSSGASSTAKYTGSPLTLQIQPGSTVSISPTSSSSTPTEMWCLATTSTGTCTTTTFTPPSTATTYSATYYYYDLLGFKVEYSVVGGGSGYGAPQLSYTTAPSTPSSTNQQVTETLTLATTQTSIWAVRGSQIVVSKTLPGSGSTQRWATNITTWTVGVTQPPPSNITYYNQYLASVNPSLSSGSFAYNNLATLLFTEYGGPATATLSGPSTIWVDAGGFLGWLASTTGSNFNTQYSATPFTYGLVGYWQLAEGFGSTVYDLSGEGNNGHTVNSPVWVQSSSCLLGVCLSLNGLNQYVVAGSNAIPVGSAGFTKVVWVYLPNGLNSQEENREILCWGGTSYAGAQNCLLTGSSPNQLVNTFGGGASLTWTSTHLVAGWNMVAVTYNGSVEDAYVNGVLEASIKPPTPYVQSSPVYIGGGFPGYGYFDHPIQDVRVYTYAWSQAQVSEYYSMSRVHLEYTVTYPDESFSVKYYEQYRESVFYSVVGGGSPTPPSISFYSFGQTFSQTLSLTPQTIWMDAGTLFSVTNPIPSTSGDERWATNQTSFLTPLTNRIHIYYFNQYLFNVAYQVVGGGSGYGYPGFNYTSLGRQQSTVLQTTSSQVWLDNSTKWYVSLELPGSGSTQRWMGDFQSSGTVKAPANLSFTYYHQFNLVFTFNVKGGGSGYSAPTISYTTFGVNTTTQSGVSVWADAYTTYVYTNPLEGSTTQERWYTPTPSGDVVTPGVVAVVYFHQFLLSVSYTVIGGGTPPTPVLNATTFGTPTSYSVEPTGTAVWVDNGGSYAAQRTLEYANQTNVRWISLTPTNGTVTSPLNLRLVYYHQFYVEVTANTQLGGEVSPQSGWYNATSTITLSATPTQGWVFERWSGTGGASYTGNQSTTTLSLNSPIVEEAVFYPGLNITVETGGSVTYSYQGGSGSLGGGSTHILYVPPGTIVTLIEKPTPILFVAQGFTYTSGTLSYNTTITVNQPLGVKAVFTPNYPAIIVILLAAAAVIVLVLAASRRHSQTPTS</sequence>
<dbReference type="Gene3D" id="2.60.120.200">
    <property type="match status" value="1"/>
</dbReference>
<gene>
    <name evidence="3" type="ORF">B9Q07_08990</name>
</gene>
<feature type="transmembrane region" description="Helical" evidence="1">
    <location>
        <begin position="1044"/>
        <end position="1064"/>
    </location>
</feature>
<dbReference type="AlphaFoldDB" id="A0A2R6BJ65"/>
<name>A0A2R6BJ65_9ARCH</name>
<feature type="domain" description="Bacterial repeat" evidence="2">
    <location>
        <begin position="890"/>
        <end position="958"/>
    </location>
</feature>
<accession>A0A2R6BJ65</accession>
<organism evidence="3 4">
    <name type="scientific">Candidatus Marsarchaeota G2 archaeon ECH_B_3</name>
    <dbReference type="NCBI Taxonomy" id="1978161"/>
    <lineage>
        <taxon>Archaea</taxon>
        <taxon>Candidatus Marsarchaeota</taxon>
        <taxon>Candidatus Marsarchaeota group 2</taxon>
    </lineage>
</organism>
<evidence type="ECO:0000256" key="1">
    <source>
        <dbReference type="SAM" id="Phobius"/>
    </source>
</evidence>
<dbReference type="PROSITE" id="PS51257">
    <property type="entry name" value="PROKAR_LIPOPROTEIN"/>
    <property type="match status" value="1"/>
</dbReference>
<dbReference type="InterPro" id="IPR013320">
    <property type="entry name" value="ConA-like_dom_sf"/>
</dbReference>
<protein>
    <recommendedName>
        <fullName evidence="2">Bacterial repeat domain-containing protein</fullName>
    </recommendedName>
</protein>
<evidence type="ECO:0000313" key="3">
    <source>
        <dbReference type="EMBL" id="PSN98666.1"/>
    </source>
</evidence>
<dbReference type="Proteomes" id="UP000241972">
    <property type="component" value="Unassembled WGS sequence"/>
</dbReference>
<reference evidence="3 4" key="1">
    <citation type="submission" date="2017-04" db="EMBL/GenBank/DDBJ databases">
        <title>Novel microbial lineages endemic to geothermal iron-oxide mats fill important gaps in the evolutionary history of Archaea.</title>
        <authorList>
            <person name="Jay Z.J."/>
            <person name="Beam J.P."/>
            <person name="Dlakic M."/>
            <person name="Rusch D.B."/>
            <person name="Kozubal M.A."/>
            <person name="Inskeep W.P."/>
        </authorList>
    </citation>
    <scope>NUCLEOTIDE SEQUENCE [LARGE SCALE GENOMIC DNA]</scope>
    <source>
        <strain evidence="3">ECH_B_3</strain>
    </source>
</reference>
<evidence type="ECO:0000313" key="4">
    <source>
        <dbReference type="Proteomes" id="UP000241972"/>
    </source>
</evidence>
<keyword evidence="1" id="KW-0472">Membrane</keyword>
<keyword evidence="1" id="KW-1133">Transmembrane helix</keyword>
<dbReference type="EMBL" id="NEXI01000027">
    <property type="protein sequence ID" value="PSN98666.1"/>
    <property type="molecule type" value="Genomic_DNA"/>
</dbReference>
<comment type="caution">
    <text evidence="3">The sequence shown here is derived from an EMBL/GenBank/DDBJ whole genome shotgun (WGS) entry which is preliminary data.</text>
</comment>
<dbReference type="SUPFAM" id="SSF49899">
    <property type="entry name" value="Concanavalin A-like lectins/glucanases"/>
    <property type="match status" value="1"/>
</dbReference>
<dbReference type="InterPro" id="IPR044060">
    <property type="entry name" value="Bacterial_rp_domain"/>
</dbReference>